<sequence length="130" mass="15347">MLMGSYGESGKLNKIFLILYNLKVTYNTNCDKTYLRLIKKNFFLYNLSITLLTPADLNSSYIKHFTYHDHASDVIKPLGRKDCRINCRVSTFHVLQSTMIGRHFEVCFFLSLWHFVLSVIKYYFDNEVKI</sequence>
<proteinExistence type="predicted"/>
<dbReference type="AlphaFoldDB" id="A0A7R9HWI1"/>
<accession>A0A7R9HWI1</accession>
<protein>
    <submittedName>
        <fullName evidence="1">Uncharacterized protein</fullName>
    </submittedName>
</protein>
<evidence type="ECO:0000313" key="1">
    <source>
        <dbReference type="EMBL" id="CAD7438154.1"/>
    </source>
</evidence>
<dbReference type="EMBL" id="OD564394">
    <property type="protein sequence ID" value="CAD7438154.1"/>
    <property type="molecule type" value="Genomic_DNA"/>
</dbReference>
<name>A0A7R9HWI1_9NEOP</name>
<organism evidence="1">
    <name type="scientific">Timema bartmani</name>
    <dbReference type="NCBI Taxonomy" id="61472"/>
    <lineage>
        <taxon>Eukaryota</taxon>
        <taxon>Metazoa</taxon>
        <taxon>Ecdysozoa</taxon>
        <taxon>Arthropoda</taxon>
        <taxon>Hexapoda</taxon>
        <taxon>Insecta</taxon>
        <taxon>Pterygota</taxon>
        <taxon>Neoptera</taxon>
        <taxon>Polyneoptera</taxon>
        <taxon>Phasmatodea</taxon>
        <taxon>Timematodea</taxon>
        <taxon>Timematoidea</taxon>
        <taxon>Timematidae</taxon>
        <taxon>Timema</taxon>
    </lineage>
</organism>
<reference evidence="1" key="1">
    <citation type="submission" date="2020-11" db="EMBL/GenBank/DDBJ databases">
        <authorList>
            <person name="Tran Van P."/>
        </authorList>
    </citation>
    <scope>NUCLEOTIDE SEQUENCE</scope>
</reference>
<gene>
    <name evidence="1" type="ORF">TBIB3V08_LOCUS751</name>
</gene>